<dbReference type="STRING" id="1058.SAMN05421783_110111"/>
<dbReference type="Proteomes" id="UP000198816">
    <property type="component" value="Unassembled WGS sequence"/>
</dbReference>
<dbReference type="PANTHER" id="PTHR36558">
    <property type="entry name" value="GLR1098 PROTEIN"/>
    <property type="match status" value="1"/>
</dbReference>
<evidence type="ECO:0000313" key="2">
    <source>
        <dbReference type="EMBL" id="SDW89954.1"/>
    </source>
</evidence>
<dbReference type="InterPro" id="IPR011335">
    <property type="entry name" value="Restrct_endonuc-II-like"/>
</dbReference>
<reference evidence="3" key="1">
    <citation type="submission" date="2016-10" db="EMBL/GenBank/DDBJ databases">
        <authorList>
            <person name="Varghese N."/>
            <person name="Submissions S."/>
        </authorList>
    </citation>
    <scope>NUCLEOTIDE SEQUENCE [LARGE SCALE GENOMIC DNA]</scope>
    <source>
        <strain evidence="3">DSM 217</strain>
    </source>
</reference>
<gene>
    <name evidence="2" type="ORF">SAMN05421783_110111</name>
</gene>
<dbReference type="SUPFAM" id="SSF52980">
    <property type="entry name" value="Restriction endonuclease-like"/>
    <property type="match status" value="1"/>
</dbReference>
<dbReference type="InterPro" id="IPR012296">
    <property type="entry name" value="Nuclease_put_TT1808"/>
</dbReference>
<dbReference type="Gene3D" id="3.90.1570.10">
    <property type="entry name" value="tt1808, chain A"/>
    <property type="match status" value="1"/>
</dbReference>
<dbReference type="EMBL" id="FNNZ01000010">
    <property type="protein sequence ID" value="SDW89954.1"/>
    <property type="molecule type" value="Genomic_DNA"/>
</dbReference>
<keyword evidence="2" id="KW-0378">Hydrolase</keyword>
<evidence type="ECO:0000313" key="3">
    <source>
        <dbReference type="Proteomes" id="UP000198816"/>
    </source>
</evidence>
<keyword evidence="2" id="KW-0540">Nuclease</keyword>
<dbReference type="OrthoDB" id="26750at2"/>
<dbReference type="CDD" id="cd06260">
    <property type="entry name" value="DUF820-like"/>
    <property type="match status" value="1"/>
</dbReference>
<name>A0A1H2XBW1_THIRO</name>
<dbReference type="InterPro" id="IPR008538">
    <property type="entry name" value="Uma2"/>
</dbReference>
<proteinExistence type="predicted"/>
<sequence>MTLKTQPQYGFEDYLAAERAGRDVKHEYVNGEVFAMTGASFNHNLIVLNLGSELRARLKGRPCHVLPSDMRVRIESANAAKYPDLTALCEAPRFHDDRHDVLLNPALIVEVLSASTEAYDRGGKFATYRRLPSLEEYVLVSQDHPLVEVFSRQPDGRWVLSETEGLDAEVVFDSLGCRVAMREIYDKVDVEQGNDRGD</sequence>
<protein>
    <submittedName>
        <fullName evidence="2">Endonuclease, Uma2 family (Restriction endonuclease fold)</fullName>
    </submittedName>
</protein>
<dbReference type="PANTHER" id="PTHR36558:SF1">
    <property type="entry name" value="RESTRICTION ENDONUCLEASE DOMAIN-CONTAINING PROTEIN-RELATED"/>
    <property type="match status" value="1"/>
</dbReference>
<feature type="domain" description="Putative restriction endonuclease" evidence="1">
    <location>
        <begin position="11"/>
        <end position="168"/>
    </location>
</feature>
<dbReference type="Pfam" id="PF05685">
    <property type="entry name" value="Uma2"/>
    <property type="match status" value="1"/>
</dbReference>
<dbReference type="RefSeq" id="WP_093032211.1">
    <property type="nucleotide sequence ID" value="NZ_FNNZ01000010.1"/>
</dbReference>
<keyword evidence="2" id="KW-0255">Endonuclease</keyword>
<keyword evidence="3" id="KW-1185">Reference proteome</keyword>
<accession>A0A1H2XBW1</accession>
<evidence type="ECO:0000259" key="1">
    <source>
        <dbReference type="Pfam" id="PF05685"/>
    </source>
</evidence>
<dbReference type="AlphaFoldDB" id="A0A1H2XBW1"/>
<dbReference type="GO" id="GO:0004519">
    <property type="term" value="F:endonuclease activity"/>
    <property type="evidence" value="ECO:0007669"/>
    <property type="project" value="UniProtKB-KW"/>
</dbReference>
<organism evidence="2 3">
    <name type="scientific">Thiocapsa roseopersicina</name>
    <dbReference type="NCBI Taxonomy" id="1058"/>
    <lineage>
        <taxon>Bacteria</taxon>
        <taxon>Pseudomonadati</taxon>
        <taxon>Pseudomonadota</taxon>
        <taxon>Gammaproteobacteria</taxon>
        <taxon>Chromatiales</taxon>
        <taxon>Chromatiaceae</taxon>
        <taxon>Thiocapsa</taxon>
    </lineage>
</organism>